<dbReference type="InterPro" id="IPR035437">
    <property type="entry name" value="SNase_OB-fold_sf"/>
</dbReference>
<evidence type="ECO:0000313" key="3">
    <source>
        <dbReference type="Proteomes" id="UP001237642"/>
    </source>
</evidence>
<evidence type="ECO:0000259" key="1">
    <source>
        <dbReference type="PROSITE" id="PS50830"/>
    </source>
</evidence>
<accession>A0AAD8GYG0</accession>
<name>A0AAD8GYG0_9APIA</name>
<dbReference type="InterPro" id="IPR016071">
    <property type="entry name" value="Staphylococal_nuclease_OB-fold"/>
</dbReference>
<reference evidence="2" key="2">
    <citation type="submission" date="2023-05" db="EMBL/GenBank/DDBJ databases">
        <authorList>
            <person name="Schelkunov M.I."/>
        </authorList>
    </citation>
    <scope>NUCLEOTIDE SEQUENCE</scope>
    <source>
        <strain evidence="2">Hsosn_3</strain>
        <tissue evidence="2">Leaf</tissue>
    </source>
</reference>
<protein>
    <submittedName>
        <fullName evidence="2">TNase-like domain-containing protein</fullName>
    </submittedName>
</protein>
<evidence type="ECO:0000313" key="2">
    <source>
        <dbReference type="EMBL" id="KAK1357036.1"/>
    </source>
</evidence>
<organism evidence="2 3">
    <name type="scientific">Heracleum sosnowskyi</name>
    <dbReference type="NCBI Taxonomy" id="360622"/>
    <lineage>
        <taxon>Eukaryota</taxon>
        <taxon>Viridiplantae</taxon>
        <taxon>Streptophyta</taxon>
        <taxon>Embryophyta</taxon>
        <taxon>Tracheophyta</taxon>
        <taxon>Spermatophyta</taxon>
        <taxon>Magnoliopsida</taxon>
        <taxon>eudicotyledons</taxon>
        <taxon>Gunneridae</taxon>
        <taxon>Pentapetalae</taxon>
        <taxon>asterids</taxon>
        <taxon>campanulids</taxon>
        <taxon>Apiales</taxon>
        <taxon>Apiaceae</taxon>
        <taxon>Apioideae</taxon>
        <taxon>apioid superclade</taxon>
        <taxon>Tordylieae</taxon>
        <taxon>Tordyliinae</taxon>
        <taxon>Heracleum</taxon>
    </lineage>
</organism>
<feature type="domain" description="TNase-like" evidence="1">
    <location>
        <begin position="10"/>
        <end position="158"/>
    </location>
</feature>
<dbReference type="AlphaFoldDB" id="A0AAD8GYG0"/>
<keyword evidence="3" id="KW-1185">Reference proteome</keyword>
<sequence length="236" mass="26167">MASKAIRAKAMLRGIVKVVPSGDTLVIMDLGNTASTEIPPERTIVLSSLIALKLARRGGKQTTDEPWASQSREFLRNICIRKEVKFQVDYTLPNRGLEFGSVFLGDKNVAFYVVAHGWAKLKTERDLDKDKGEFSPYLKELKKWKDKAKENGAGCWTKATAGAVRNLPPSLVGDPNKKGDITHLVEENKGRVRELQAIVEYVGDGSTLHVYLLLDYQHVRVFVAGVSGIVNEKLDC</sequence>
<dbReference type="GO" id="GO:0006402">
    <property type="term" value="P:mRNA catabolic process"/>
    <property type="evidence" value="ECO:0007669"/>
    <property type="project" value="TreeGrafter"/>
</dbReference>
<dbReference type="PANTHER" id="PTHR12302:SF2">
    <property type="entry name" value="STAPHYLOCOCCAL NUCLEASE DOMAIN-CONTAINING PROTEIN 1"/>
    <property type="match status" value="1"/>
</dbReference>
<dbReference type="PROSITE" id="PS50830">
    <property type="entry name" value="TNASE_3"/>
    <property type="match status" value="1"/>
</dbReference>
<dbReference type="GO" id="GO:0003723">
    <property type="term" value="F:RNA binding"/>
    <property type="evidence" value="ECO:0007669"/>
    <property type="project" value="TreeGrafter"/>
</dbReference>
<dbReference type="PANTHER" id="PTHR12302">
    <property type="entry name" value="EBNA2 BINDING PROTEIN P100"/>
    <property type="match status" value="1"/>
</dbReference>
<dbReference type="EMBL" id="JAUIZM010000011">
    <property type="protein sequence ID" value="KAK1357036.1"/>
    <property type="molecule type" value="Genomic_DNA"/>
</dbReference>
<dbReference type="Proteomes" id="UP001237642">
    <property type="component" value="Unassembled WGS sequence"/>
</dbReference>
<dbReference type="GO" id="GO:0004518">
    <property type="term" value="F:nuclease activity"/>
    <property type="evidence" value="ECO:0007669"/>
    <property type="project" value="TreeGrafter"/>
</dbReference>
<dbReference type="FunFam" id="2.40.50.90:FF:000018">
    <property type="entry name" value="Ribonuclease"/>
    <property type="match status" value="1"/>
</dbReference>
<dbReference type="GO" id="GO:0005634">
    <property type="term" value="C:nucleus"/>
    <property type="evidence" value="ECO:0007669"/>
    <property type="project" value="TreeGrafter"/>
</dbReference>
<proteinExistence type="predicted"/>
<dbReference type="SUPFAM" id="SSF50199">
    <property type="entry name" value="Staphylococcal nuclease"/>
    <property type="match status" value="1"/>
</dbReference>
<comment type="caution">
    <text evidence="2">The sequence shown here is derived from an EMBL/GenBank/DDBJ whole genome shotgun (WGS) entry which is preliminary data.</text>
</comment>
<dbReference type="Gene3D" id="2.40.50.90">
    <property type="match status" value="2"/>
</dbReference>
<reference evidence="2" key="1">
    <citation type="submission" date="2023-02" db="EMBL/GenBank/DDBJ databases">
        <title>Genome of toxic invasive species Heracleum sosnowskyi carries increased number of genes despite the absence of recent whole-genome duplications.</title>
        <authorList>
            <person name="Schelkunov M."/>
            <person name="Shtratnikova V."/>
            <person name="Makarenko M."/>
            <person name="Klepikova A."/>
            <person name="Omelchenko D."/>
            <person name="Novikova G."/>
            <person name="Obukhova E."/>
            <person name="Bogdanov V."/>
            <person name="Penin A."/>
            <person name="Logacheva M."/>
        </authorList>
    </citation>
    <scope>NUCLEOTIDE SEQUENCE</scope>
    <source>
        <strain evidence="2">Hsosn_3</strain>
        <tissue evidence="2">Leaf</tissue>
    </source>
</reference>
<gene>
    <name evidence="2" type="ORF">POM88_050292</name>
</gene>
<dbReference type="GO" id="GO:0005829">
    <property type="term" value="C:cytosol"/>
    <property type="evidence" value="ECO:0007669"/>
    <property type="project" value="TreeGrafter"/>
</dbReference>
<dbReference type="SMART" id="SM00318">
    <property type="entry name" value="SNc"/>
    <property type="match status" value="1"/>
</dbReference>
<dbReference type="Pfam" id="PF00565">
    <property type="entry name" value="SNase"/>
    <property type="match status" value="1"/>
</dbReference>